<dbReference type="PROSITE" id="PS51257">
    <property type="entry name" value="PROKAR_LIPOPROTEIN"/>
    <property type="match status" value="1"/>
</dbReference>
<dbReference type="RefSeq" id="WP_121907063.1">
    <property type="nucleotide sequence ID" value="NZ_REFC01000012.1"/>
</dbReference>
<dbReference type="AlphaFoldDB" id="A0A3L9YXR9"/>
<name>A0A3L9YXR9_9FLAO</name>
<evidence type="ECO:0000313" key="2">
    <source>
        <dbReference type="Proteomes" id="UP000271339"/>
    </source>
</evidence>
<comment type="caution">
    <text evidence="1">The sequence shown here is derived from an EMBL/GenBank/DDBJ whole genome shotgun (WGS) entry which is preliminary data.</text>
</comment>
<accession>A0A3L9YXR9</accession>
<reference evidence="1 2" key="1">
    <citation type="submission" date="2018-10" db="EMBL/GenBank/DDBJ databases">
        <title>Genomic Encyclopedia of Archaeal and Bacterial Type Strains, Phase II (KMG-II): from individual species to whole genera.</title>
        <authorList>
            <person name="Goeker M."/>
        </authorList>
    </citation>
    <scope>NUCLEOTIDE SEQUENCE [LARGE SCALE GENOMIC DNA]</scope>
    <source>
        <strain evidence="1 2">DSM 23424</strain>
    </source>
</reference>
<keyword evidence="2" id="KW-1185">Reference proteome</keyword>
<dbReference type="Pfam" id="PF16819">
    <property type="entry name" value="DUF5074"/>
    <property type="match status" value="1"/>
</dbReference>
<organism evidence="1 2">
    <name type="scientific">Ulvibacter antarcticus</name>
    <dbReference type="NCBI Taxonomy" id="442714"/>
    <lineage>
        <taxon>Bacteria</taxon>
        <taxon>Pseudomonadati</taxon>
        <taxon>Bacteroidota</taxon>
        <taxon>Flavobacteriia</taxon>
        <taxon>Flavobacteriales</taxon>
        <taxon>Flavobacteriaceae</taxon>
        <taxon>Ulvibacter</taxon>
    </lineage>
</organism>
<dbReference type="SUPFAM" id="SSF51004">
    <property type="entry name" value="C-terminal (heme d1) domain of cytochrome cd1-nitrite reductase"/>
    <property type="match status" value="1"/>
</dbReference>
<sequence>MNILKKLSYLLIVVVLIASCKDDDDNADQQMQPLGDYEHGILITNEGPFGSGTGTVSFISNDLSTEVSSVFNIENGSDLGNIVNSMGFNEEFGYIVVNNSHKISVVNRYTFEELAIIDTGLNNPRHFVAVGDTGYVSNWGDPNVSTDDYIAVIDLLTNTITSNIPVVLGPERMVTTNNKVYVAHQGAYGQNNQISVIDATTNAVLNQITIGDVPNSMVLNGTDLWVLCGGSPSFTGAETGGSLYRINTSDNTLLTSLDFQDIEHPGLLSVDGTSLYYALNGGVFKMDMSDSTLPSNSIITGFFYAMIAKNGMLYATDAGDFASNGTLTLFDLLTNTEVDSFTVGIIPGGIYFNE</sequence>
<dbReference type="InterPro" id="IPR051200">
    <property type="entry name" value="Host-pathogen_enzymatic-act"/>
</dbReference>
<protein>
    <submittedName>
        <fullName evidence="1">YVTN family beta-propeller protein</fullName>
    </submittedName>
</protein>
<proteinExistence type="predicted"/>
<dbReference type="InterPro" id="IPR011048">
    <property type="entry name" value="Haem_d1_sf"/>
</dbReference>
<dbReference type="Gene3D" id="2.130.10.10">
    <property type="entry name" value="YVTN repeat-like/Quinoprotein amine dehydrogenase"/>
    <property type="match status" value="1"/>
</dbReference>
<evidence type="ECO:0000313" key="1">
    <source>
        <dbReference type="EMBL" id="RMA64627.1"/>
    </source>
</evidence>
<dbReference type="PANTHER" id="PTHR47197:SF3">
    <property type="entry name" value="DIHYDRO-HEME D1 DEHYDROGENASE"/>
    <property type="match status" value="1"/>
</dbReference>
<dbReference type="InterPro" id="IPR031815">
    <property type="entry name" value="DUF5074"/>
</dbReference>
<dbReference type="EMBL" id="REFC01000012">
    <property type="protein sequence ID" value="RMA64627.1"/>
    <property type="molecule type" value="Genomic_DNA"/>
</dbReference>
<dbReference type="OrthoDB" id="9773938at2"/>
<dbReference type="PANTHER" id="PTHR47197">
    <property type="entry name" value="PROTEIN NIRF"/>
    <property type="match status" value="1"/>
</dbReference>
<dbReference type="InterPro" id="IPR015943">
    <property type="entry name" value="WD40/YVTN_repeat-like_dom_sf"/>
</dbReference>
<dbReference type="Proteomes" id="UP000271339">
    <property type="component" value="Unassembled WGS sequence"/>
</dbReference>
<gene>
    <name evidence="1" type="ORF">BXY75_1505</name>
</gene>